<accession>A0ABY5QG26</accession>
<evidence type="ECO:0000313" key="1">
    <source>
        <dbReference type="EMBL" id="UVA79559.1"/>
    </source>
</evidence>
<reference evidence="1" key="1">
    <citation type="submission" date="2022-08" db="EMBL/GenBank/DDBJ databases">
        <title>Multi-unit outbreak of Pandoraea commovens among non-cystic fibrosis intensive care patients from 2019 to 2021 in Berlin, Germany.</title>
        <authorList>
            <person name="Menzel P."/>
        </authorList>
    </citation>
    <scope>NUCLEOTIDE SEQUENCE</scope>
    <source>
        <strain evidence="1">LB-19-202-79</strain>
    </source>
</reference>
<sequence>MDQELPKTFLVWFYRKLKAIRELRDVSRSRRLKRLRSSLLARRRDRIQHSFQKQDVDELVKRCGVIATIEQLLEPGPQPLCVTHFAGHRTQRPLPQLFVRYLSDEVLVRLPVSFGHHRFGQVIL</sequence>
<dbReference type="Proteomes" id="UP001058980">
    <property type="component" value="Chromosome"/>
</dbReference>
<protein>
    <recommendedName>
        <fullName evidence="3">Integrase</fullName>
    </recommendedName>
</protein>
<name>A0ABY5QG26_9BURK</name>
<evidence type="ECO:0000313" key="2">
    <source>
        <dbReference type="Proteomes" id="UP001058980"/>
    </source>
</evidence>
<evidence type="ECO:0008006" key="3">
    <source>
        <dbReference type="Google" id="ProtNLM"/>
    </source>
</evidence>
<proteinExistence type="predicted"/>
<keyword evidence="2" id="KW-1185">Reference proteome</keyword>
<gene>
    <name evidence="1" type="ORF">NTU39_00480</name>
</gene>
<organism evidence="1 2">
    <name type="scientific">Pandoraea commovens</name>
    <dbReference type="NCBI Taxonomy" id="2508289"/>
    <lineage>
        <taxon>Bacteria</taxon>
        <taxon>Pseudomonadati</taxon>
        <taxon>Pseudomonadota</taxon>
        <taxon>Betaproteobacteria</taxon>
        <taxon>Burkholderiales</taxon>
        <taxon>Burkholderiaceae</taxon>
        <taxon>Pandoraea</taxon>
    </lineage>
</organism>
<dbReference type="RefSeq" id="WP_257958949.1">
    <property type="nucleotide sequence ID" value="NZ_CP102780.1"/>
</dbReference>
<dbReference type="EMBL" id="CP102780">
    <property type="protein sequence ID" value="UVA79559.1"/>
    <property type="molecule type" value="Genomic_DNA"/>
</dbReference>